<dbReference type="Gene3D" id="1.25.40.20">
    <property type="entry name" value="Ankyrin repeat-containing domain"/>
    <property type="match status" value="2"/>
</dbReference>
<reference evidence="5" key="2">
    <citation type="submission" date="2015-01" db="EMBL/GenBank/DDBJ databases">
        <title>Evolutionary Origins and Diversification of the Mycorrhizal Mutualists.</title>
        <authorList>
            <consortium name="DOE Joint Genome Institute"/>
            <consortium name="Mycorrhizal Genomics Consortium"/>
            <person name="Kohler A."/>
            <person name="Kuo A."/>
            <person name="Nagy L.G."/>
            <person name="Floudas D."/>
            <person name="Copeland A."/>
            <person name="Barry K.W."/>
            <person name="Cichocki N."/>
            <person name="Veneault-Fourrey C."/>
            <person name="LaButti K."/>
            <person name="Lindquist E.A."/>
            <person name="Lipzen A."/>
            <person name="Lundell T."/>
            <person name="Morin E."/>
            <person name="Murat C."/>
            <person name="Riley R."/>
            <person name="Ohm R."/>
            <person name="Sun H."/>
            <person name="Tunlid A."/>
            <person name="Henrissat B."/>
            <person name="Grigoriev I.V."/>
            <person name="Hibbett D.S."/>
            <person name="Martin F."/>
        </authorList>
    </citation>
    <scope>NUCLEOTIDE SEQUENCE [LARGE SCALE GENOMIC DNA]</scope>
    <source>
        <strain evidence="5">Zn</strain>
    </source>
</reference>
<accession>A0A0C3DBW5</accession>
<feature type="repeat" description="ANK" evidence="3">
    <location>
        <begin position="62"/>
        <end position="94"/>
    </location>
</feature>
<evidence type="ECO:0000313" key="4">
    <source>
        <dbReference type="EMBL" id="KIN08839.1"/>
    </source>
</evidence>
<dbReference type="PANTHER" id="PTHR24171:SF8">
    <property type="entry name" value="BRCA1-ASSOCIATED RING DOMAIN PROTEIN 1"/>
    <property type="match status" value="1"/>
</dbReference>
<gene>
    <name evidence="4" type="ORF">OIDMADRAFT_109977</name>
</gene>
<keyword evidence="1" id="KW-0677">Repeat</keyword>
<keyword evidence="5" id="KW-1185">Reference proteome</keyword>
<dbReference type="GO" id="GO:0085020">
    <property type="term" value="P:protein K6-linked ubiquitination"/>
    <property type="evidence" value="ECO:0007669"/>
    <property type="project" value="TreeGrafter"/>
</dbReference>
<dbReference type="OrthoDB" id="197419at2759"/>
<dbReference type="SUPFAM" id="SSF48403">
    <property type="entry name" value="Ankyrin repeat"/>
    <property type="match status" value="1"/>
</dbReference>
<sequence>MGHVEIVSTLLRSQARINIEDSDRRTPLHHATIKGRYDVVQMLLAPPSSTSEKANISAPDSLRYTPLHHAALVGHTKIMQLLLDNHANPEARSSDSETPLHLAVEHPEAVKIL</sequence>
<evidence type="ECO:0000313" key="5">
    <source>
        <dbReference type="Proteomes" id="UP000054321"/>
    </source>
</evidence>
<dbReference type="AlphaFoldDB" id="A0A0C3DBW5"/>
<dbReference type="InParanoid" id="A0A0C3DBW5"/>
<feature type="non-terminal residue" evidence="4">
    <location>
        <position position="113"/>
    </location>
</feature>
<dbReference type="EMBL" id="KN832870">
    <property type="protein sequence ID" value="KIN08839.1"/>
    <property type="molecule type" value="Genomic_DNA"/>
</dbReference>
<organism evidence="4 5">
    <name type="scientific">Oidiodendron maius (strain Zn)</name>
    <dbReference type="NCBI Taxonomy" id="913774"/>
    <lineage>
        <taxon>Eukaryota</taxon>
        <taxon>Fungi</taxon>
        <taxon>Dikarya</taxon>
        <taxon>Ascomycota</taxon>
        <taxon>Pezizomycotina</taxon>
        <taxon>Leotiomycetes</taxon>
        <taxon>Leotiomycetes incertae sedis</taxon>
        <taxon>Myxotrichaceae</taxon>
        <taxon>Oidiodendron</taxon>
    </lineage>
</organism>
<evidence type="ECO:0000256" key="2">
    <source>
        <dbReference type="ARBA" id="ARBA00023043"/>
    </source>
</evidence>
<evidence type="ECO:0000256" key="1">
    <source>
        <dbReference type="ARBA" id="ARBA00022737"/>
    </source>
</evidence>
<reference evidence="4 5" key="1">
    <citation type="submission" date="2014-04" db="EMBL/GenBank/DDBJ databases">
        <authorList>
            <consortium name="DOE Joint Genome Institute"/>
            <person name="Kuo A."/>
            <person name="Martino E."/>
            <person name="Perotto S."/>
            <person name="Kohler A."/>
            <person name="Nagy L.G."/>
            <person name="Floudas D."/>
            <person name="Copeland A."/>
            <person name="Barry K.W."/>
            <person name="Cichocki N."/>
            <person name="Veneault-Fourrey C."/>
            <person name="LaButti K."/>
            <person name="Lindquist E.A."/>
            <person name="Lipzen A."/>
            <person name="Lundell T."/>
            <person name="Morin E."/>
            <person name="Murat C."/>
            <person name="Sun H."/>
            <person name="Tunlid A."/>
            <person name="Henrissat B."/>
            <person name="Grigoriev I.V."/>
            <person name="Hibbett D.S."/>
            <person name="Martin F."/>
            <person name="Nordberg H.P."/>
            <person name="Cantor M.N."/>
            <person name="Hua S.X."/>
        </authorList>
    </citation>
    <scope>NUCLEOTIDE SEQUENCE [LARGE SCALE GENOMIC DNA]</scope>
    <source>
        <strain evidence="4 5">Zn</strain>
    </source>
</reference>
<dbReference type="HOGENOM" id="CLU_000134_45_5_1"/>
<evidence type="ECO:0000256" key="3">
    <source>
        <dbReference type="PROSITE-ProRule" id="PRU00023"/>
    </source>
</evidence>
<dbReference type="PANTHER" id="PTHR24171">
    <property type="entry name" value="ANKYRIN REPEAT DOMAIN-CONTAINING PROTEIN 39-RELATED"/>
    <property type="match status" value="1"/>
</dbReference>
<keyword evidence="2 3" id="KW-0040">ANK repeat</keyword>
<dbReference type="PROSITE" id="PS50297">
    <property type="entry name" value="ANK_REP_REGION"/>
    <property type="match status" value="2"/>
</dbReference>
<dbReference type="GO" id="GO:0004842">
    <property type="term" value="F:ubiquitin-protein transferase activity"/>
    <property type="evidence" value="ECO:0007669"/>
    <property type="project" value="TreeGrafter"/>
</dbReference>
<proteinExistence type="predicted"/>
<feature type="repeat" description="ANK" evidence="3">
    <location>
        <begin position="23"/>
        <end position="55"/>
    </location>
</feature>
<protein>
    <submittedName>
        <fullName evidence="4">Uncharacterized protein</fullName>
    </submittedName>
</protein>
<dbReference type="InterPro" id="IPR002110">
    <property type="entry name" value="Ankyrin_rpt"/>
</dbReference>
<dbReference type="SMART" id="SM00248">
    <property type="entry name" value="ANK"/>
    <property type="match status" value="2"/>
</dbReference>
<dbReference type="PROSITE" id="PS50088">
    <property type="entry name" value="ANK_REPEAT"/>
    <property type="match status" value="2"/>
</dbReference>
<dbReference type="InterPro" id="IPR036770">
    <property type="entry name" value="Ankyrin_rpt-contain_sf"/>
</dbReference>
<dbReference type="Pfam" id="PF12796">
    <property type="entry name" value="Ank_2"/>
    <property type="match status" value="2"/>
</dbReference>
<dbReference type="Proteomes" id="UP000054321">
    <property type="component" value="Unassembled WGS sequence"/>
</dbReference>
<dbReference type="STRING" id="913774.A0A0C3DBW5"/>
<name>A0A0C3DBW5_OIDMZ</name>